<feature type="compositionally biased region" description="Low complexity" evidence="3">
    <location>
        <begin position="418"/>
        <end position="429"/>
    </location>
</feature>
<dbReference type="GeneID" id="87806113"/>
<dbReference type="Proteomes" id="UP000827549">
    <property type="component" value="Chromosome 2"/>
</dbReference>
<evidence type="ECO:0000313" key="5">
    <source>
        <dbReference type="EMBL" id="WOO79342.1"/>
    </source>
</evidence>
<dbReference type="SMART" id="SM00384">
    <property type="entry name" value="AT_hook"/>
    <property type="match status" value="3"/>
</dbReference>
<dbReference type="RefSeq" id="XP_062625374.1">
    <property type="nucleotide sequence ID" value="XM_062769390.1"/>
</dbReference>
<sequence>MTGMIEDTEYEEERRRLIASENEALLFDLGLDKPAFEKKAKPKPKPKAPKKRSGDDEYKPEEVRRSRRVSGFRAQTSDSEGGRKPTKRRRGPSQPKRRAEDYIPQRNAQRLGIRTQDPCSKQHGHIPGVEVGRWWATRMDCSTDAVHAPTVAGISGNRDDGAYSVALSGGYPDDVDMGDMFTYTGAGGRDLKGTAKNPKNLRTAAQTFDQSFDHVNNAALQRSSITRKPIRVIRGYKLDSEFAPAEGYRYDGLYIVERAWMAKGLTKGLLVCRFAFKRVPGQPPLPQRAEEAEAEDAQAEGVESEENDVEEVAQVIEAEDDVAKRETKRKSADAEAAPPRRGRGRPPKAVAPQVVESTEVQAARRRSERVLAELSIAEPPEVDLAEVERGSRKLVEAAQPEAEVVPAKRGRGRPPKTPTATPTSPPRRASGVKVEVRATPEVTEVIAKRGRGWPPKTSKTPTTITPRRATQVEVEIISPSPRRARTSVSASPAKRKPRVSAPGPTPAPASAPAPRRGRARRYV</sequence>
<feature type="compositionally biased region" description="Basic and acidic residues" evidence="3">
    <location>
        <begin position="321"/>
        <end position="333"/>
    </location>
</feature>
<dbReference type="PRINTS" id="PR00929">
    <property type="entry name" value="ATHOOK"/>
</dbReference>
<evidence type="ECO:0000256" key="2">
    <source>
        <dbReference type="PROSITE-ProRule" id="PRU00358"/>
    </source>
</evidence>
<dbReference type="PANTHER" id="PTHR14140">
    <property type="entry name" value="E3 UBIQUITIN-PROTEIN LIGASE UHRF-RELATED"/>
    <property type="match status" value="1"/>
</dbReference>
<feature type="region of interest" description="Disordered" evidence="3">
    <location>
        <begin position="395"/>
        <end position="434"/>
    </location>
</feature>
<dbReference type="InterPro" id="IPR003105">
    <property type="entry name" value="SRA_YDG"/>
</dbReference>
<evidence type="ECO:0000259" key="4">
    <source>
        <dbReference type="PROSITE" id="PS51015"/>
    </source>
</evidence>
<evidence type="ECO:0000313" key="6">
    <source>
        <dbReference type="Proteomes" id="UP000827549"/>
    </source>
</evidence>
<dbReference type="SMART" id="SM00466">
    <property type="entry name" value="SRA"/>
    <property type="match status" value="1"/>
</dbReference>
<comment type="subcellular location">
    <subcellularLocation>
        <location evidence="2">Nucleus</location>
    </subcellularLocation>
</comment>
<protein>
    <submittedName>
        <fullName evidence="5">E3 ubiquitin-protein ligase ORTHRUS 2</fullName>
    </submittedName>
</protein>
<dbReference type="SUPFAM" id="SSF88697">
    <property type="entry name" value="PUA domain-like"/>
    <property type="match status" value="1"/>
</dbReference>
<evidence type="ECO:0000256" key="1">
    <source>
        <dbReference type="ARBA" id="ARBA00023242"/>
    </source>
</evidence>
<dbReference type="GO" id="GO:0044027">
    <property type="term" value="P:negative regulation of gene expression via chromosomal CpG island methylation"/>
    <property type="evidence" value="ECO:0007669"/>
    <property type="project" value="TreeGrafter"/>
</dbReference>
<feature type="compositionally biased region" description="Basic and acidic residues" evidence="3">
    <location>
        <begin position="30"/>
        <end position="39"/>
    </location>
</feature>
<gene>
    <name evidence="5" type="primary">ORTH2</name>
    <name evidence="5" type="ORF">LOC62_02G002866</name>
</gene>
<accession>A0AAF0Y3F8</accession>
<organism evidence="5 6">
    <name type="scientific">Vanrija pseudolonga</name>
    <dbReference type="NCBI Taxonomy" id="143232"/>
    <lineage>
        <taxon>Eukaryota</taxon>
        <taxon>Fungi</taxon>
        <taxon>Dikarya</taxon>
        <taxon>Basidiomycota</taxon>
        <taxon>Agaricomycotina</taxon>
        <taxon>Tremellomycetes</taxon>
        <taxon>Trichosporonales</taxon>
        <taxon>Trichosporonaceae</taxon>
        <taxon>Vanrija</taxon>
    </lineage>
</organism>
<feature type="region of interest" description="Disordered" evidence="3">
    <location>
        <begin position="28"/>
        <end position="110"/>
    </location>
</feature>
<dbReference type="InterPro" id="IPR015947">
    <property type="entry name" value="PUA-like_sf"/>
</dbReference>
<keyword evidence="1 2" id="KW-0539">Nucleus</keyword>
<name>A0AAF0Y3F8_9TREE</name>
<dbReference type="PANTHER" id="PTHR14140:SF27">
    <property type="entry name" value="OS04G0289800 PROTEIN"/>
    <property type="match status" value="1"/>
</dbReference>
<reference evidence="5" key="1">
    <citation type="submission" date="2023-10" db="EMBL/GenBank/DDBJ databases">
        <authorList>
            <person name="Noh H."/>
        </authorList>
    </citation>
    <scope>NUCLEOTIDE SEQUENCE</scope>
    <source>
        <strain evidence="5">DUCC4014</strain>
    </source>
</reference>
<dbReference type="InterPro" id="IPR036987">
    <property type="entry name" value="SRA-YDG_sf"/>
</dbReference>
<evidence type="ECO:0000256" key="3">
    <source>
        <dbReference type="SAM" id="MobiDB-lite"/>
    </source>
</evidence>
<dbReference type="InterPro" id="IPR017956">
    <property type="entry name" value="AT_hook_DNA-bd_motif"/>
</dbReference>
<dbReference type="GO" id="GO:0016567">
    <property type="term" value="P:protein ubiquitination"/>
    <property type="evidence" value="ECO:0007669"/>
    <property type="project" value="TreeGrafter"/>
</dbReference>
<dbReference type="FunFam" id="2.30.280.10:FF:000005">
    <property type="entry name" value="E3 ubiquitin-protein ligase UHRF1"/>
    <property type="match status" value="1"/>
</dbReference>
<dbReference type="GO" id="GO:0005634">
    <property type="term" value="C:nucleus"/>
    <property type="evidence" value="ECO:0007669"/>
    <property type="project" value="UniProtKB-SubCell"/>
</dbReference>
<feature type="region of interest" description="Disordered" evidence="3">
    <location>
        <begin position="447"/>
        <end position="523"/>
    </location>
</feature>
<dbReference type="GO" id="GO:0003677">
    <property type="term" value="F:DNA binding"/>
    <property type="evidence" value="ECO:0007669"/>
    <property type="project" value="InterPro"/>
</dbReference>
<feature type="compositionally biased region" description="Low complexity" evidence="3">
    <location>
        <begin position="454"/>
        <end position="466"/>
    </location>
</feature>
<dbReference type="Gene3D" id="2.30.280.10">
    <property type="entry name" value="SRA-YDG"/>
    <property type="match status" value="1"/>
</dbReference>
<feature type="domain" description="YDG" evidence="4">
    <location>
        <begin position="124"/>
        <end position="278"/>
    </location>
</feature>
<dbReference type="InterPro" id="IPR045134">
    <property type="entry name" value="UHRF1/2-like"/>
</dbReference>
<feature type="compositionally biased region" description="Basic residues" evidence="3">
    <location>
        <begin position="40"/>
        <end position="51"/>
    </location>
</feature>
<feature type="region of interest" description="Disordered" evidence="3">
    <location>
        <begin position="282"/>
        <end position="365"/>
    </location>
</feature>
<dbReference type="AlphaFoldDB" id="A0AAF0Y3F8"/>
<dbReference type="Pfam" id="PF02182">
    <property type="entry name" value="SAD_SRA"/>
    <property type="match status" value="1"/>
</dbReference>
<dbReference type="PROSITE" id="PS51015">
    <property type="entry name" value="YDG"/>
    <property type="match status" value="1"/>
</dbReference>
<dbReference type="GO" id="GO:0061630">
    <property type="term" value="F:ubiquitin protein ligase activity"/>
    <property type="evidence" value="ECO:0007669"/>
    <property type="project" value="TreeGrafter"/>
</dbReference>
<proteinExistence type="predicted"/>
<feature type="compositionally biased region" description="Acidic residues" evidence="3">
    <location>
        <begin position="292"/>
        <end position="311"/>
    </location>
</feature>
<feature type="compositionally biased region" description="Low complexity" evidence="3">
    <location>
        <begin position="396"/>
        <end position="407"/>
    </location>
</feature>
<keyword evidence="6" id="KW-1185">Reference proteome</keyword>
<dbReference type="EMBL" id="CP086715">
    <property type="protein sequence ID" value="WOO79342.1"/>
    <property type="molecule type" value="Genomic_DNA"/>
</dbReference>
<feature type="compositionally biased region" description="Basic and acidic residues" evidence="3">
    <location>
        <begin position="52"/>
        <end position="64"/>
    </location>
</feature>